<proteinExistence type="predicted"/>
<evidence type="ECO:0000256" key="2">
    <source>
        <dbReference type="SAM" id="Phobius"/>
    </source>
</evidence>
<dbReference type="Proteomes" id="UP000198414">
    <property type="component" value="Unassembled WGS sequence"/>
</dbReference>
<comment type="caution">
    <text evidence="3">The sequence shown here is derived from an EMBL/GenBank/DDBJ whole genome shotgun (WGS) entry which is preliminary data.</text>
</comment>
<dbReference type="OrthoDB" id="2333601at2"/>
<accession>A0A1Z5IZL6</accession>
<keyword evidence="2" id="KW-1133">Transmembrane helix</keyword>
<evidence type="ECO:0000256" key="1">
    <source>
        <dbReference type="SAM" id="MobiDB-lite"/>
    </source>
</evidence>
<dbReference type="EMBL" id="BCMI01000050">
    <property type="protein sequence ID" value="GAX07244.1"/>
    <property type="molecule type" value="Genomic_DNA"/>
</dbReference>
<reference evidence="3 4" key="1">
    <citation type="submission" date="2015-11" db="EMBL/GenBank/DDBJ databases">
        <title>Draft genome sequences of new species of the genus Lactobacillus isolated from orchardgrass silage.</title>
        <authorList>
            <person name="Tohno M."/>
            <person name="Tanizawa Y."/>
            <person name="Arita M."/>
        </authorList>
    </citation>
    <scope>NUCLEOTIDE SEQUENCE [LARGE SCALE GENOMIC DNA]</scope>
    <source>
        <strain evidence="3 4">IWT25</strain>
    </source>
</reference>
<feature type="compositionally biased region" description="Basic and acidic residues" evidence="1">
    <location>
        <begin position="144"/>
        <end position="155"/>
    </location>
</feature>
<keyword evidence="2" id="KW-0812">Transmembrane</keyword>
<sequence length="194" mass="20801">MQNALQIMSDSGLLQTIIMAILTVVVIPLINQGHKSAKTAKTANAYTTLDKLAEGAVAKLATEYDMPSGVKHDQALQNISTQLAKKGIKSIDTQDIDMAIEKAYQYFTSLDTKAQAKQSEFNDGLANADKESQKAVTTVPEPNVEAKSEVAEPIKVEASADPEQDSLDKLRIAIASAQKILAEKEQAQGGDKNA</sequence>
<dbReference type="NCBIfam" id="TIGR01673">
    <property type="entry name" value="holin_LLH"/>
    <property type="match status" value="1"/>
</dbReference>
<evidence type="ECO:0000313" key="3">
    <source>
        <dbReference type="EMBL" id="GAX07244.1"/>
    </source>
</evidence>
<dbReference type="Pfam" id="PF09682">
    <property type="entry name" value="Phage_holin_6_1"/>
    <property type="match status" value="1"/>
</dbReference>
<feature type="region of interest" description="Disordered" evidence="1">
    <location>
        <begin position="126"/>
        <end position="163"/>
    </location>
</feature>
<keyword evidence="2" id="KW-0472">Membrane</keyword>
<protein>
    <recommendedName>
        <fullName evidence="5">Holin</fullName>
    </recommendedName>
</protein>
<evidence type="ECO:0008006" key="5">
    <source>
        <dbReference type="Google" id="ProtNLM"/>
    </source>
</evidence>
<organism evidence="3 4">
    <name type="scientific">Secundilactobacillus pentosiphilus</name>
    <dbReference type="NCBI Taxonomy" id="1714682"/>
    <lineage>
        <taxon>Bacteria</taxon>
        <taxon>Bacillati</taxon>
        <taxon>Bacillota</taxon>
        <taxon>Bacilli</taxon>
        <taxon>Lactobacillales</taxon>
        <taxon>Lactobacillaceae</taxon>
        <taxon>Secundilactobacillus</taxon>
    </lineage>
</organism>
<name>A0A1Z5IZL6_9LACO</name>
<dbReference type="RefSeq" id="WP_089122110.1">
    <property type="nucleotide sequence ID" value="NZ_BCMI01000050.1"/>
</dbReference>
<gene>
    <name evidence="3" type="ORF">IWT25_02598</name>
</gene>
<dbReference type="InterPro" id="IPR010026">
    <property type="entry name" value="Phage_holin_LL-H"/>
</dbReference>
<feature type="transmembrane region" description="Helical" evidence="2">
    <location>
        <begin position="12"/>
        <end position="31"/>
    </location>
</feature>
<dbReference type="AlphaFoldDB" id="A0A1Z5IZL6"/>
<evidence type="ECO:0000313" key="4">
    <source>
        <dbReference type="Proteomes" id="UP000198414"/>
    </source>
</evidence>